<protein>
    <submittedName>
        <fullName evidence="3">Uncharacterized protein</fullName>
    </submittedName>
</protein>
<accession>A0A439D9H1</accession>
<evidence type="ECO:0000313" key="4">
    <source>
        <dbReference type="Proteomes" id="UP000286045"/>
    </source>
</evidence>
<dbReference type="STRING" id="363999.A0A439D9H1"/>
<feature type="chain" id="PRO_5019250559" evidence="2">
    <location>
        <begin position="28"/>
        <end position="315"/>
    </location>
</feature>
<dbReference type="EMBL" id="RYZI01000092">
    <property type="protein sequence ID" value="RWA11045.1"/>
    <property type="molecule type" value="Genomic_DNA"/>
</dbReference>
<comment type="caution">
    <text evidence="3">The sequence shown here is derived from an EMBL/GenBank/DDBJ whole genome shotgun (WGS) entry which is preliminary data.</text>
</comment>
<dbReference type="Proteomes" id="UP000286045">
    <property type="component" value="Unassembled WGS sequence"/>
</dbReference>
<name>A0A439D9H1_9PEZI</name>
<feature type="signal peptide" evidence="2">
    <location>
        <begin position="1"/>
        <end position="27"/>
    </location>
</feature>
<dbReference type="AlphaFoldDB" id="A0A439D9H1"/>
<keyword evidence="2" id="KW-0732">Signal</keyword>
<evidence type="ECO:0000256" key="2">
    <source>
        <dbReference type="SAM" id="SignalP"/>
    </source>
</evidence>
<gene>
    <name evidence="3" type="ORF">EKO27_g4054</name>
</gene>
<reference evidence="3 4" key="1">
    <citation type="submission" date="2018-12" db="EMBL/GenBank/DDBJ databases">
        <title>Draft genome sequence of Xylaria grammica IHI A82.</title>
        <authorList>
            <person name="Buettner E."/>
            <person name="Kellner H."/>
        </authorList>
    </citation>
    <scope>NUCLEOTIDE SEQUENCE [LARGE SCALE GENOMIC DNA]</scope>
    <source>
        <strain evidence="3 4">IHI A82</strain>
    </source>
</reference>
<proteinExistence type="predicted"/>
<feature type="region of interest" description="Disordered" evidence="1">
    <location>
        <begin position="68"/>
        <end position="95"/>
    </location>
</feature>
<evidence type="ECO:0000256" key="1">
    <source>
        <dbReference type="SAM" id="MobiDB-lite"/>
    </source>
</evidence>
<evidence type="ECO:0000313" key="3">
    <source>
        <dbReference type="EMBL" id="RWA11045.1"/>
    </source>
</evidence>
<keyword evidence="4" id="KW-1185">Reference proteome</keyword>
<organism evidence="3 4">
    <name type="scientific">Xylaria grammica</name>
    <dbReference type="NCBI Taxonomy" id="363999"/>
    <lineage>
        <taxon>Eukaryota</taxon>
        <taxon>Fungi</taxon>
        <taxon>Dikarya</taxon>
        <taxon>Ascomycota</taxon>
        <taxon>Pezizomycotina</taxon>
        <taxon>Sordariomycetes</taxon>
        <taxon>Xylariomycetidae</taxon>
        <taxon>Xylariales</taxon>
        <taxon>Xylariaceae</taxon>
        <taxon>Xylaria</taxon>
    </lineage>
</organism>
<sequence length="315" mass="34504">MSTPSPRNRKVTLLWAFFRSMALSITGENVDFSDEGLEEELRSSLCSFADYPLDNFFLPCLYHDPSKSPNSGNVSLAKASTKRTPQPPPAYHSAFQEGQRGANSLLGGRNGYRAFVLPCLISDRHRCVMSRRFGQQEALKCMKDDRNGAKDDDGNLLVSPPRFGKLEVAHILLRSLTRFGSGSELDSAIAILNMLDGGVGHLIQGTDIDQPRNALTLTADLPHTYEIDSFVAPNVFQDGLPIARTLYLTPTRTMDPPSPRLLATHRAIAHTLHLSDAGEYIEKTLQDVEEIGIRADGSTELGCLVKPGLGGRVRA</sequence>